<dbReference type="Proteomes" id="UP000311605">
    <property type="component" value="Unassembled WGS sequence"/>
</dbReference>
<feature type="transmembrane region" description="Helical" evidence="3">
    <location>
        <begin position="62"/>
        <end position="82"/>
    </location>
</feature>
<dbReference type="FunFam" id="3.30.70.270:FF:000001">
    <property type="entry name" value="Diguanylate cyclase domain protein"/>
    <property type="match status" value="1"/>
</dbReference>
<feature type="transmembrane region" description="Helical" evidence="3">
    <location>
        <begin position="6"/>
        <end position="25"/>
    </location>
</feature>
<keyword evidence="6" id="KW-1185">Reference proteome</keyword>
<feature type="transmembrane region" description="Helical" evidence="3">
    <location>
        <begin position="188"/>
        <end position="210"/>
    </location>
</feature>
<proteinExistence type="predicted"/>
<dbReference type="RefSeq" id="WP_139678784.1">
    <property type="nucleotide sequence ID" value="NZ_VDMN01000007.1"/>
</dbReference>
<keyword evidence="3" id="KW-0472">Membrane</keyword>
<dbReference type="PANTHER" id="PTHR45138:SF9">
    <property type="entry name" value="DIGUANYLATE CYCLASE DGCM-RELATED"/>
    <property type="match status" value="1"/>
</dbReference>
<dbReference type="PANTHER" id="PTHR45138">
    <property type="entry name" value="REGULATORY COMPONENTS OF SENSORY TRANSDUCTION SYSTEM"/>
    <property type="match status" value="1"/>
</dbReference>
<dbReference type="GO" id="GO:1902201">
    <property type="term" value="P:negative regulation of bacterial-type flagellum-dependent cell motility"/>
    <property type="evidence" value="ECO:0007669"/>
    <property type="project" value="TreeGrafter"/>
</dbReference>
<keyword evidence="3" id="KW-1133">Transmembrane helix</keyword>
<dbReference type="SMART" id="SM00267">
    <property type="entry name" value="GGDEF"/>
    <property type="match status" value="1"/>
</dbReference>
<dbReference type="Pfam" id="PF00990">
    <property type="entry name" value="GGDEF"/>
    <property type="match status" value="1"/>
</dbReference>
<evidence type="ECO:0000256" key="1">
    <source>
        <dbReference type="ARBA" id="ARBA00012528"/>
    </source>
</evidence>
<feature type="domain" description="GGDEF" evidence="4">
    <location>
        <begin position="248"/>
        <end position="380"/>
    </location>
</feature>
<evidence type="ECO:0000313" key="6">
    <source>
        <dbReference type="Proteomes" id="UP000311605"/>
    </source>
</evidence>
<dbReference type="EMBL" id="VDMN01000007">
    <property type="protein sequence ID" value="TNM60873.1"/>
    <property type="molecule type" value="Genomic_DNA"/>
</dbReference>
<organism evidence="5 6">
    <name type="scientific">Aliirhizobium smilacinae</name>
    <dbReference type="NCBI Taxonomy" id="1395944"/>
    <lineage>
        <taxon>Bacteria</taxon>
        <taxon>Pseudomonadati</taxon>
        <taxon>Pseudomonadota</taxon>
        <taxon>Alphaproteobacteria</taxon>
        <taxon>Hyphomicrobiales</taxon>
        <taxon>Rhizobiaceae</taxon>
        <taxon>Aliirhizobium</taxon>
    </lineage>
</organism>
<dbReference type="GO" id="GO:0043709">
    <property type="term" value="P:cell adhesion involved in single-species biofilm formation"/>
    <property type="evidence" value="ECO:0007669"/>
    <property type="project" value="TreeGrafter"/>
</dbReference>
<evidence type="ECO:0000256" key="2">
    <source>
        <dbReference type="ARBA" id="ARBA00034247"/>
    </source>
</evidence>
<dbReference type="InterPro" id="IPR029787">
    <property type="entry name" value="Nucleotide_cyclase"/>
</dbReference>
<feature type="transmembrane region" description="Helical" evidence="3">
    <location>
        <begin position="147"/>
        <end position="168"/>
    </location>
</feature>
<evidence type="ECO:0000256" key="3">
    <source>
        <dbReference type="SAM" id="Phobius"/>
    </source>
</evidence>
<dbReference type="InterPro" id="IPR043128">
    <property type="entry name" value="Rev_trsase/Diguanyl_cyclase"/>
</dbReference>
<dbReference type="SUPFAM" id="SSF55073">
    <property type="entry name" value="Nucleotide cyclase"/>
    <property type="match status" value="1"/>
</dbReference>
<feature type="transmembrane region" description="Helical" evidence="3">
    <location>
        <begin position="37"/>
        <end position="56"/>
    </location>
</feature>
<gene>
    <name evidence="5" type="ORF">FHP24_24050</name>
</gene>
<evidence type="ECO:0000313" key="5">
    <source>
        <dbReference type="EMBL" id="TNM60873.1"/>
    </source>
</evidence>
<dbReference type="GO" id="GO:0052621">
    <property type="term" value="F:diguanylate cyclase activity"/>
    <property type="evidence" value="ECO:0007669"/>
    <property type="project" value="UniProtKB-EC"/>
</dbReference>
<dbReference type="NCBIfam" id="TIGR00254">
    <property type="entry name" value="GGDEF"/>
    <property type="match status" value="1"/>
</dbReference>
<dbReference type="EC" id="2.7.7.65" evidence="1"/>
<reference evidence="5 6" key="1">
    <citation type="submission" date="2019-06" db="EMBL/GenBank/DDBJ databases">
        <title>The draft genome of Rhizobium smilacinae PTYR-5.</title>
        <authorList>
            <person name="Liu L."/>
            <person name="Li L."/>
            <person name="Zhang X."/>
        </authorList>
    </citation>
    <scope>NUCLEOTIDE SEQUENCE [LARGE SCALE GENOMIC DNA]</scope>
    <source>
        <strain evidence="5 6">PTYR-5</strain>
    </source>
</reference>
<sequence length="393" mass="42379">MEQTDNFAYLLPFIFLVFGTIFLIVDRWSDGSARYWGLGYISAALGFAFPIVAYALPLPVQAVLSNVFFYVAFFLYGHAMLVRFRRPTLLLPRLLFTLAAFAVVCWLIVVREDLRSQLAVGDSSLAVLLGIAVVSGWRFARSAIDRMLVAMASMVVLETAIRVTVLLLSTSADSFESLDQFLSSDYAFLMQMAASIVGFIMALSVLGSVVSDVVTGHRDAAARDPLTGLFNRRGFEQALPQARGGAFPAGAVIVGDIDHFKQVNDRFGHAAGDHVIIGFAQILRANLKSVAIARFGGEEFVGFLPGVGQAEAAEMVEKARLGFAAMNWQDHGIDATITASFGVSASAPGDHSVHDAISRADACLYVAKNAGRNRVVTEGQRPPEGPPPLRIVS</sequence>
<keyword evidence="3" id="KW-0812">Transmembrane</keyword>
<dbReference type="OrthoDB" id="9812260at2"/>
<name>A0A5C4XBM7_9HYPH</name>
<dbReference type="Gene3D" id="3.30.70.270">
    <property type="match status" value="1"/>
</dbReference>
<comment type="caution">
    <text evidence="5">The sequence shown here is derived from an EMBL/GenBank/DDBJ whole genome shotgun (WGS) entry which is preliminary data.</text>
</comment>
<accession>A0A5C4XBM7</accession>
<comment type="catalytic activity">
    <reaction evidence="2">
        <text>2 GTP = 3',3'-c-di-GMP + 2 diphosphate</text>
        <dbReference type="Rhea" id="RHEA:24898"/>
        <dbReference type="ChEBI" id="CHEBI:33019"/>
        <dbReference type="ChEBI" id="CHEBI:37565"/>
        <dbReference type="ChEBI" id="CHEBI:58805"/>
        <dbReference type="EC" id="2.7.7.65"/>
    </reaction>
</comment>
<evidence type="ECO:0000259" key="4">
    <source>
        <dbReference type="PROSITE" id="PS50887"/>
    </source>
</evidence>
<feature type="transmembrane region" description="Helical" evidence="3">
    <location>
        <begin position="123"/>
        <end position="140"/>
    </location>
</feature>
<dbReference type="AlphaFoldDB" id="A0A5C4XBM7"/>
<dbReference type="GO" id="GO:0005886">
    <property type="term" value="C:plasma membrane"/>
    <property type="evidence" value="ECO:0007669"/>
    <property type="project" value="TreeGrafter"/>
</dbReference>
<feature type="transmembrane region" description="Helical" evidence="3">
    <location>
        <begin position="94"/>
        <end position="111"/>
    </location>
</feature>
<dbReference type="PROSITE" id="PS50887">
    <property type="entry name" value="GGDEF"/>
    <property type="match status" value="1"/>
</dbReference>
<protein>
    <recommendedName>
        <fullName evidence="1">diguanylate cyclase</fullName>
        <ecNumber evidence="1">2.7.7.65</ecNumber>
    </recommendedName>
</protein>
<dbReference type="InterPro" id="IPR050469">
    <property type="entry name" value="Diguanylate_Cyclase"/>
</dbReference>
<dbReference type="CDD" id="cd01949">
    <property type="entry name" value="GGDEF"/>
    <property type="match status" value="1"/>
</dbReference>
<dbReference type="InterPro" id="IPR000160">
    <property type="entry name" value="GGDEF_dom"/>
</dbReference>